<dbReference type="EMBL" id="QLTA01000034">
    <property type="protein sequence ID" value="RAR77836.1"/>
    <property type="molecule type" value="Genomic_DNA"/>
</dbReference>
<organism evidence="3 4">
    <name type="scientific">Paracidovorax anthurii</name>
    <dbReference type="NCBI Taxonomy" id="78229"/>
    <lineage>
        <taxon>Bacteria</taxon>
        <taxon>Pseudomonadati</taxon>
        <taxon>Pseudomonadota</taxon>
        <taxon>Betaproteobacteria</taxon>
        <taxon>Burkholderiales</taxon>
        <taxon>Comamonadaceae</taxon>
        <taxon>Paracidovorax</taxon>
    </lineage>
</organism>
<dbReference type="SUPFAM" id="SSF49899">
    <property type="entry name" value="Concanavalin A-like lectins/glucanases"/>
    <property type="match status" value="1"/>
</dbReference>
<keyword evidence="4" id="KW-1185">Reference proteome</keyword>
<name>A0A328Z6G1_9BURK</name>
<evidence type="ECO:0000313" key="3">
    <source>
        <dbReference type="EMBL" id="RAR77836.1"/>
    </source>
</evidence>
<evidence type="ECO:0000259" key="2">
    <source>
        <dbReference type="Pfam" id="PF00149"/>
    </source>
</evidence>
<dbReference type="SUPFAM" id="SSF56300">
    <property type="entry name" value="Metallo-dependent phosphatases"/>
    <property type="match status" value="1"/>
</dbReference>
<dbReference type="Pfam" id="PF00149">
    <property type="entry name" value="Metallophos"/>
    <property type="match status" value="1"/>
</dbReference>
<dbReference type="InterPro" id="IPR029052">
    <property type="entry name" value="Metallo-depent_PP-like"/>
</dbReference>
<dbReference type="InterPro" id="IPR051918">
    <property type="entry name" value="STPP_CPPED1"/>
</dbReference>
<reference evidence="3 4" key="1">
    <citation type="submission" date="2018-06" db="EMBL/GenBank/DDBJ databases">
        <title>Genomic Encyclopedia of Archaeal and Bacterial Type Strains, Phase II (KMG-II): from individual species to whole genera.</title>
        <authorList>
            <person name="Goeker M."/>
        </authorList>
    </citation>
    <scope>NUCLEOTIDE SEQUENCE [LARGE SCALE GENOMIC DNA]</scope>
    <source>
        <strain evidence="3 4">CFPB 3232</strain>
    </source>
</reference>
<feature type="domain" description="Calcineurin-like phosphoesterase" evidence="2">
    <location>
        <begin position="127"/>
        <end position="315"/>
    </location>
</feature>
<sequence>MRTTDTDCGAAPAPFTTADAAMPPPDPGAVPPTRRGVLRGGLAALLPTGSAALLAACGGGDGGPAATPAPAPAPAQDAVAGSRFAVAVLPDTQFYSRYATLAESSQFSRKFGSEPFMAQTFWAAENARDLNIPFLIHLGDVVDQVGKPDQWKVADQAMRVLETAKLPYSILAGNHDVLLDQDYVDASSQASATDAQRTLANEPYLQWFGTARAQRQSTFGGRDPSGFHEYHVFTAEGQKFMVLSLSWRISDDGIAWARKVIQANPTLPVILVNHQLLNIASDATSPLETAYGQMLWERLIRSNDQIFMTLNGHHHGAARLTKTNDFGNPVEEMVVDYQMAYQGGNGQMRLYEFDLTHNTIQVFSFSPWVVQKPRDTLTPFDVAELKGANEAFTIPMDFARRFARFNPAFKAGAATRTSIVTQARAALLAGYTDPAQPVQRAASGPDDYPRVAGTVAHWRFFGGADGQPVPVGQVIADETGANPIRRAALNIDGVKEAQLGDLVWSSDRHHLSAAPGSVRFLNTNKNTPRMSYFTTDAAAALNQQTFAATGYTVEAFVKIDKDWSSALHRWMNILTREGNRGKVEGFSGGDPESTPVLFAVSSLREIQWEIVPAHAGTREPQASWSGEILADRWVHIAIVANLVAKESVMYVEGAPVLRNSGDASGIATVGSAMRWMVGAGSWDGARADGFFGQIGEIRIAAAPLPSAQWLTARKAA</sequence>
<gene>
    <name evidence="3" type="ORF">AX018_103439</name>
</gene>
<dbReference type="GO" id="GO:0016787">
    <property type="term" value="F:hydrolase activity"/>
    <property type="evidence" value="ECO:0007669"/>
    <property type="project" value="InterPro"/>
</dbReference>
<dbReference type="InterPro" id="IPR013320">
    <property type="entry name" value="ConA-like_dom_sf"/>
</dbReference>
<dbReference type="Gene3D" id="3.60.21.10">
    <property type="match status" value="1"/>
</dbReference>
<dbReference type="Proteomes" id="UP000248856">
    <property type="component" value="Unassembled WGS sequence"/>
</dbReference>
<dbReference type="InterPro" id="IPR004843">
    <property type="entry name" value="Calcineurin-like_PHP"/>
</dbReference>
<dbReference type="Gene3D" id="2.60.120.200">
    <property type="match status" value="1"/>
</dbReference>
<dbReference type="AlphaFoldDB" id="A0A328Z6G1"/>
<proteinExistence type="predicted"/>
<dbReference type="RefSeq" id="WP_415842014.1">
    <property type="nucleotide sequence ID" value="NZ_CBCSGC010000015.1"/>
</dbReference>
<comment type="caution">
    <text evidence="3">The sequence shown here is derived from an EMBL/GenBank/DDBJ whole genome shotgun (WGS) entry which is preliminary data.</text>
</comment>
<dbReference type="Pfam" id="PF13385">
    <property type="entry name" value="Laminin_G_3"/>
    <property type="match status" value="1"/>
</dbReference>
<protein>
    <submittedName>
        <fullName evidence="3">Calcineurin-like phosphoesterase family protein</fullName>
    </submittedName>
</protein>
<dbReference type="PANTHER" id="PTHR43143:SF5">
    <property type="entry name" value="SECRETED PROTEIN"/>
    <property type="match status" value="1"/>
</dbReference>
<dbReference type="PANTHER" id="PTHR43143">
    <property type="entry name" value="METALLOPHOSPHOESTERASE, CALCINEURIN SUPERFAMILY"/>
    <property type="match status" value="1"/>
</dbReference>
<accession>A0A328Z6G1</accession>
<evidence type="ECO:0000313" key="4">
    <source>
        <dbReference type="Proteomes" id="UP000248856"/>
    </source>
</evidence>
<feature type="region of interest" description="Disordered" evidence="1">
    <location>
        <begin position="1"/>
        <end position="30"/>
    </location>
</feature>
<evidence type="ECO:0000256" key="1">
    <source>
        <dbReference type="SAM" id="MobiDB-lite"/>
    </source>
</evidence>
<feature type="compositionally biased region" description="Low complexity" evidence="1">
    <location>
        <begin position="10"/>
        <end position="21"/>
    </location>
</feature>